<keyword evidence="2" id="KW-1185">Reference proteome</keyword>
<feature type="region of interest" description="Disordered" evidence="1">
    <location>
        <begin position="214"/>
        <end position="370"/>
    </location>
</feature>
<sequence length="386" mass="42610">MNTPVLPPLSPLPSSPTQNYDADMLQLLGSPFNLPDDMASVLSSDTPLSTGSDLVRAMDPPSPEPSPGPSPDRTPGASPTFSPSASPAASPPSEVANLAAWTPSSGGRLTSLPDATLDQMNKEELREYAEALKSLAEKYPQVKETLTPTIKNVMTRVDGRWRGNRSEKRMNLAEVEEYVKELEATDQSKFDETSQMRIRYALEKALARRLQLRKEAEQDRRRDGGDDQEDRGWDDPGGDDGDDDGGGDDDDDDANDDHGERFKNADQDTVSKALRKKLGKGDHQTIANTTTVTTVRRGKRPVVEREHNSQTFPGPGSDNDDDDDDDGGDDATIEGGVLRRKRKSRVSKSKPRRKKHSQQGGYNKTPHEVVDQYIRFLRDAKRKKLS</sequence>
<evidence type="ECO:0000256" key="1">
    <source>
        <dbReference type="SAM" id="MobiDB-lite"/>
    </source>
</evidence>
<evidence type="ECO:0000313" key="2">
    <source>
        <dbReference type="Proteomes" id="UP000515163"/>
    </source>
</evidence>
<name>A0A6P8I0E0_ACTTE</name>
<feature type="region of interest" description="Disordered" evidence="1">
    <location>
        <begin position="1"/>
        <end position="115"/>
    </location>
</feature>
<dbReference type="InParanoid" id="A0A6P8I0E0"/>
<feature type="compositionally biased region" description="Polar residues" evidence="1">
    <location>
        <begin position="41"/>
        <end position="52"/>
    </location>
</feature>
<dbReference type="KEGG" id="aten:116297011"/>
<feature type="compositionally biased region" description="Acidic residues" evidence="1">
    <location>
        <begin position="318"/>
        <end position="332"/>
    </location>
</feature>
<dbReference type="Proteomes" id="UP000515163">
    <property type="component" value="Unplaced"/>
</dbReference>
<protein>
    <submittedName>
        <fullName evidence="3">Uncharacterized protein LOC116297011</fullName>
    </submittedName>
</protein>
<dbReference type="AlphaFoldDB" id="A0A6P8I0E0"/>
<dbReference type="RefSeq" id="XP_031560996.1">
    <property type="nucleotide sequence ID" value="XM_031705136.1"/>
</dbReference>
<accession>A0A6P8I0E0</accession>
<evidence type="ECO:0000313" key="3">
    <source>
        <dbReference type="RefSeq" id="XP_031560996.1"/>
    </source>
</evidence>
<feature type="compositionally biased region" description="Basic and acidic residues" evidence="1">
    <location>
        <begin position="214"/>
        <end position="234"/>
    </location>
</feature>
<reference evidence="3" key="1">
    <citation type="submission" date="2025-08" db="UniProtKB">
        <authorList>
            <consortium name="RefSeq"/>
        </authorList>
    </citation>
    <scope>IDENTIFICATION</scope>
    <source>
        <tissue evidence="3">Tentacle</tissue>
    </source>
</reference>
<gene>
    <name evidence="3" type="primary">LOC116297011</name>
</gene>
<feature type="compositionally biased region" description="Basic and acidic residues" evidence="1">
    <location>
        <begin position="256"/>
        <end position="266"/>
    </location>
</feature>
<feature type="compositionally biased region" description="Pro residues" evidence="1">
    <location>
        <begin position="60"/>
        <end position="72"/>
    </location>
</feature>
<feature type="compositionally biased region" description="Basic residues" evidence="1">
    <location>
        <begin position="338"/>
        <end position="357"/>
    </location>
</feature>
<feature type="compositionally biased region" description="Pro residues" evidence="1">
    <location>
        <begin position="1"/>
        <end position="14"/>
    </location>
</feature>
<feature type="compositionally biased region" description="Acidic residues" evidence="1">
    <location>
        <begin position="236"/>
        <end position="255"/>
    </location>
</feature>
<organism evidence="2 3">
    <name type="scientific">Actinia tenebrosa</name>
    <name type="common">Australian red waratah sea anemone</name>
    <dbReference type="NCBI Taxonomy" id="6105"/>
    <lineage>
        <taxon>Eukaryota</taxon>
        <taxon>Metazoa</taxon>
        <taxon>Cnidaria</taxon>
        <taxon>Anthozoa</taxon>
        <taxon>Hexacorallia</taxon>
        <taxon>Actiniaria</taxon>
        <taxon>Actiniidae</taxon>
        <taxon>Actinia</taxon>
    </lineage>
</organism>
<proteinExistence type="predicted"/>
<dbReference type="GeneID" id="116297011"/>
<feature type="compositionally biased region" description="Low complexity" evidence="1">
    <location>
        <begin position="75"/>
        <end position="93"/>
    </location>
</feature>